<keyword evidence="5" id="KW-1185">Reference proteome</keyword>
<dbReference type="PANTHER" id="PTHR38340">
    <property type="entry name" value="S-LAYER PROTEIN"/>
    <property type="match status" value="1"/>
</dbReference>
<dbReference type="Gene3D" id="2.150.10.10">
    <property type="entry name" value="Serralysin-like metalloprotease, C-terminal"/>
    <property type="match status" value="2"/>
</dbReference>
<feature type="chain" id="PRO_5024365369" description="Calcium-binding protein" evidence="3">
    <location>
        <begin position="25"/>
        <end position="636"/>
    </location>
</feature>
<dbReference type="GO" id="GO:0005509">
    <property type="term" value="F:calcium ion binding"/>
    <property type="evidence" value="ECO:0007669"/>
    <property type="project" value="InterPro"/>
</dbReference>
<dbReference type="PANTHER" id="PTHR38340:SF1">
    <property type="entry name" value="S-LAYER PROTEIN"/>
    <property type="match status" value="1"/>
</dbReference>
<dbReference type="Gene3D" id="2.120.10.30">
    <property type="entry name" value="TolB, C-terminal domain"/>
    <property type="match status" value="1"/>
</dbReference>
<dbReference type="GO" id="GO:0005576">
    <property type="term" value="C:extracellular region"/>
    <property type="evidence" value="ECO:0007669"/>
    <property type="project" value="UniProtKB-SubCell"/>
</dbReference>
<comment type="subcellular location">
    <subcellularLocation>
        <location evidence="1">Secreted</location>
    </subcellularLocation>
</comment>
<dbReference type="PRINTS" id="PR00313">
    <property type="entry name" value="CABNDNGRPT"/>
</dbReference>
<protein>
    <recommendedName>
        <fullName evidence="6">Calcium-binding protein</fullName>
    </recommendedName>
</protein>
<keyword evidence="3" id="KW-0732">Signal</keyword>
<dbReference type="RefSeq" id="WP_155353046.1">
    <property type="nucleotide sequence ID" value="NZ_BAAAHL010000012.1"/>
</dbReference>
<evidence type="ECO:0000256" key="1">
    <source>
        <dbReference type="ARBA" id="ARBA00004613"/>
    </source>
</evidence>
<keyword evidence="2" id="KW-0964">Secreted</keyword>
<comment type="caution">
    <text evidence="4">The sequence shown here is derived from an EMBL/GenBank/DDBJ whole genome shotgun (WGS) entry which is preliminary data.</text>
</comment>
<sequence length="636" mass="67109">MKRVLLTVAVMVAFLAPVQAPAHALDPVPGQQNLGVGPYHGRPPLKSVMPSALADFSGRNTSKATMSADGRIVAFTSTNYPQTLHTWDRRTGQTTRYDLTPTSFEVVETLDPQISPDGTAVIFASWNTGPLPNPNPPESANVRGLYHYNLLTGAVTRLDVNAQGVTSDRSPGSFRFVGNHSVAFANVSANLLPSGAHGVVIRVLGTGELIRIRMDNPPYNASEYTVYGGDEGGRFIAFRAARNAFPTVIDVLYVYDQVTTLVREIATVDYAVNYGVNFHASVDNKQKLYFNGEDDKIYKLDLLSAGEPEVIIEGVEGTDIAGPVERPTASPNGRFVAAWNQSRPVLLDQTTGQFRRFPLVLSESSTDPYPSSLSTADLAFSRNGRLALITGMNGVHPEGSFIIQRDLAQDCDPALATITGSGTIYGGPGDDVIHGSPGPDVINAYGGDDVVCGFGGDDTILGGAGRDVLYGGEGDDLLRGIEDDDVIEGGPGADVMNGGAGFDAVSYLDAPAGVDVSLSGAAPNDGVPGEGDTVGVDFEVVLGSKHDDTIAGRDRDEILFGFQGSDHLAGYDGADTLYGGFGTDVLIGDAGDDRLDGGLDTEDICDGGPGTDTFVTNSYYTFFNNTLGCEINRSQP</sequence>
<dbReference type="InterPro" id="IPR001343">
    <property type="entry name" value="Hemolysn_Ca-bd"/>
</dbReference>
<evidence type="ECO:0000256" key="2">
    <source>
        <dbReference type="ARBA" id="ARBA00022525"/>
    </source>
</evidence>
<organism evidence="4 5">
    <name type="scientific">Acrocarpospora macrocephala</name>
    <dbReference type="NCBI Taxonomy" id="150177"/>
    <lineage>
        <taxon>Bacteria</taxon>
        <taxon>Bacillati</taxon>
        <taxon>Actinomycetota</taxon>
        <taxon>Actinomycetes</taxon>
        <taxon>Streptosporangiales</taxon>
        <taxon>Streptosporangiaceae</taxon>
        <taxon>Acrocarpospora</taxon>
    </lineage>
</organism>
<dbReference type="SUPFAM" id="SSF51120">
    <property type="entry name" value="beta-Roll"/>
    <property type="match status" value="2"/>
</dbReference>
<gene>
    <name evidence="4" type="ORF">Amac_009220</name>
</gene>
<dbReference type="InterPro" id="IPR011042">
    <property type="entry name" value="6-blade_b-propeller_TolB-like"/>
</dbReference>
<evidence type="ECO:0000313" key="5">
    <source>
        <dbReference type="Proteomes" id="UP000331127"/>
    </source>
</evidence>
<dbReference type="InterPro" id="IPR050557">
    <property type="entry name" value="RTX_toxin/Mannuronan_C5-epim"/>
</dbReference>
<proteinExistence type="predicted"/>
<dbReference type="Pfam" id="PF00353">
    <property type="entry name" value="HemolysinCabind"/>
    <property type="match status" value="3"/>
</dbReference>
<evidence type="ECO:0000313" key="4">
    <source>
        <dbReference type="EMBL" id="GES07327.1"/>
    </source>
</evidence>
<evidence type="ECO:0000256" key="3">
    <source>
        <dbReference type="SAM" id="SignalP"/>
    </source>
</evidence>
<dbReference type="PROSITE" id="PS00330">
    <property type="entry name" value="HEMOLYSIN_CALCIUM"/>
    <property type="match status" value="2"/>
</dbReference>
<accession>A0A5M3WE33</accession>
<name>A0A5M3WE33_9ACTN</name>
<reference evidence="4 5" key="1">
    <citation type="submission" date="2019-10" db="EMBL/GenBank/DDBJ databases">
        <title>Whole genome shotgun sequence of Acrocarpospora macrocephala NBRC 16266.</title>
        <authorList>
            <person name="Ichikawa N."/>
            <person name="Kimura A."/>
            <person name="Kitahashi Y."/>
            <person name="Komaki H."/>
            <person name="Oguchi A."/>
        </authorList>
    </citation>
    <scope>NUCLEOTIDE SEQUENCE [LARGE SCALE GENOMIC DNA]</scope>
    <source>
        <strain evidence="4 5">NBRC 16266</strain>
    </source>
</reference>
<dbReference type="OrthoDB" id="3281695at2"/>
<feature type="signal peptide" evidence="3">
    <location>
        <begin position="1"/>
        <end position="24"/>
    </location>
</feature>
<dbReference type="AlphaFoldDB" id="A0A5M3WE33"/>
<dbReference type="SUPFAM" id="SSF69322">
    <property type="entry name" value="Tricorn protease domain 2"/>
    <property type="match status" value="1"/>
</dbReference>
<dbReference type="Proteomes" id="UP000331127">
    <property type="component" value="Unassembled WGS sequence"/>
</dbReference>
<evidence type="ECO:0008006" key="6">
    <source>
        <dbReference type="Google" id="ProtNLM"/>
    </source>
</evidence>
<dbReference type="EMBL" id="BLAE01000006">
    <property type="protein sequence ID" value="GES07327.1"/>
    <property type="molecule type" value="Genomic_DNA"/>
</dbReference>
<dbReference type="InterPro" id="IPR011049">
    <property type="entry name" value="Serralysin-like_metalloprot_C"/>
</dbReference>
<dbReference type="InterPro" id="IPR018511">
    <property type="entry name" value="Hemolysin-typ_Ca-bd_CS"/>
</dbReference>